<comment type="caution">
    <text evidence="1">The sequence shown here is derived from an EMBL/GenBank/DDBJ whole genome shotgun (WGS) entry which is preliminary data.</text>
</comment>
<gene>
    <name evidence="1" type="ORF">KW868_15540</name>
</gene>
<proteinExistence type="predicted"/>
<reference evidence="1" key="1">
    <citation type="submission" date="2021-07" db="EMBL/GenBank/DDBJ databases">
        <authorList>
            <person name="Fernandez M."/>
            <person name="Pereira P."/>
            <person name="Torres Tejerizo G.A."/>
            <person name="Gonzalez P."/>
            <person name="Agostini E."/>
        </authorList>
    </citation>
    <scope>NUCLEOTIDE SEQUENCE</scope>
    <source>
        <strain evidence="1">SFC 500-1A</strain>
    </source>
</reference>
<organism evidence="1 2">
    <name type="scientific">Acinetobacter guillouiae</name>
    <name type="common">Acinetobacter genomosp. 11</name>
    <dbReference type="NCBI Taxonomy" id="106649"/>
    <lineage>
        <taxon>Bacteria</taxon>
        <taxon>Pseudomonadati</taxon>
        <taxon>Pseudomonadota</taxon>
        <taxon>Gammaproteobacteria</taxon>
        <taxon>Moraxellales</taxon>
        <taxon>Moraxellaceae</taxon>
        <taxon>Acinetobacter</taxon>
    </lineage>
</organism>
<sequence length="176" mass="19943">MKQFQNINKISLLIVGLIFTQLVNAQNIQIDTLIDTKAINCYALFQHPESKIAVLLQDFSRDGQKNVKLNKSKQTMIVGNNTYYGVQGYRYYKTAHAEQDDLAVDSNVFGSQLIKIALQKYKSGKTQSNGYYFVFKGTPTTVLYHLRKVVGDDWNIENALDETPQGNSKLSCGYTR</sequence>
<accession>A0A8X8GMX7</accession>
<evidence type="ECO:0000313" key="1">
    <source>
        <dbReference type="EMBL" id="MCF0265858.1"/>
    </source>
</evidence>
<protein>
    <submittedName>
        <fullName evidence="1">Uncharacterized protein</fullName>
    </submittedName>
</protein>
<evidence type="ECO:0000313" key="2">
    <source>
        <dbReference type="Proteomes" id="UP000887320"/>
    </source>
</evidence>
<dbReference type="AlphaFoldDB" id="A0A8X8GMX7"/>
<dbReference type="RefSeq" id="WP_234623868.1">
    <property type="nucleotide sequence ID" value="NZ_JAHWXT010000005.1"/>
</dbReference>
<dbReference type="EMBL" id="JAHWXT010000005">
    <property type="protein sequence ID" value="MCF0265858.1"/>
    <property type="molecule type" value="Genomic_DNA"/>
</dbReference>
<dbReference type="Proteomes" id="UP000887320">
    <property type="component" value="Unassembled WGS sequence"/>
</dbReference>
<name>A0A8X8GMX7_ACIGI</name>